<proteinExistence type="predicted"/>
<keyword evidence="1" id="KW-0409">Iron storage</keyword>
<dbReference type="GO" id="GO:0008199">
    <property type="term" value="F:ferric iron binding"/>
    <property type="evidence" value="ECO:0007669"/>
    <property type="project" value="InterPro"/>
</dbReference>
<dbReference type="GO" id="GO:0004322">
    <property type="term" value="F:ferroxidase activity"/>
    <property type="evidence" value="ECO:0007669"/>
    <property type="project" value="TreeGrafter"/>
</dbReference>
<dbReference type="InterPro" id="IPR012347">
    <property type="entry name" value="Ferritin-like"/>
</dbReference>
<dbReference type="Gene3D" id="1.20.1260.10">
    <property type="match status" value="2"/>
</dbReference>
<comment type="caution">
    <text evidence="4">The sequence shown here is derived from an EMBL/GenBank/DDBJ whole genome shotgun (WGS) entry which is preliminary data.</text>
</comment>
<evidence type="ECO:0000256" key="2">
    <source>
        <dbReference type="ARBA" id="ARBA00023004"/>
    </source>
</evidence>
<dbReference type="OrthoDB" id="9791649at2"/>
<dbReference type="GO" id="GO:0020037">
    <property type="term" value="F:heme binding"/>
    <property type="evidence" value="ECO:0007669"/>
    <property type="project" value="TreeGrafter"/>
</dbReference>
<dbReference type="Pfam" id="PF00210">
    <property type="entry name" value="Ferritin"/>
    <property type="match status" value="1"/>
</dbReference>
<name>A0A4R1Q1Q4_9FIRM</name>
<keyword evidence="2" id="KW-0408">Iron</keyword>
<organism evidence="4 5">
    <name type="scientific">Anaerospora hongkongensis</name>
    <dbReference type="NCBI Taxonomy" id="244830"/>
    <lineage>
        <taxon>Bacteria</taxon>
        <taxon>Bacillati</taxon>
        <taxon>Bacillota</taxon>
        <taxon>Negativicutes</taxon>
        <taxon>Selenomonadales</taxon>
        <taxon>Sporomusaceae</taxon>
        <taxon>Anaerospora</taxon>
    </lineage>
</organism>
<dbReference type="RefSeq" id="WP_132077896.1">
    <property type="nucleotide sequence ID" value="NZ_SLUI01000004.1"/>
</dbReference>
<dbReference type="AlphaFoldDB" id="A0A4R1Q1Q4"/>
<dbReference type="InterPro" id="IPR009078">
    <property type="entry name" value="Ferritin-like_SF"/>
</dbReference>
<evidence type="ECO:0000259" key="3">
    <source>
        <dbReference type="Pfam" id="PF00210"/>
    </source>
</evidence>
<keyword evidence="5" id="KW-1185">Reference proteome</keyword>
<evidence type="ECO:0000256" key="1">
    <source>
        <dbReference type="ARBA" id="ARBA00022434"/>
    </source>
</evidence>
<accession>A0A4R1Q1Q4</accession>
<dbReference type="CDD" id="cd07908">
    <property type="entry name" value="Mn_catalase_like"/>
    <property type="match status" value="1"/>
</dbReference>
<evidence type="ECO:0000313" key="5">
    <source>
        <dbReference type="Proteomes" id="UP000295063"/>
    </source>
</evidence>
<dbReference type="EMBL" id="SLUI01000004">
    <property type="protein sequence ID" value="TCL38226.1"/>
    <property type="molecule type" value="Genomic_DNA"/>
</dbReference>
<feature type="domain" description="Ferritin/DPS" evidence="3">
    <location>
        <begin position="46"/>
        <end position="173"/>
    </location>
</feature>
<dbReference type="PANTHER" id="PTHR30295">
    <property type="entry name" value="BACTERIOFERRITIN"/>
    <property type="match status" value="1"/>
</dbReference>
<evidence type="ECO:0000313" key="4">
    <source>
        <dbReference type="EMBL" id="TCL38226.1"/>
    </source>
</evidence>
<dbReference type="GO" id="GO:0006879">
    <property type="term" value="P:intracellular iron ion homeostasis"/>
    <property type="evidence" value="ECO:0007669"/>
    <property type="project" value="UniProtKB-KW"/>
</dbReference>
<gene>
    <name evidence="4" type="ORF">EV210_104195</name>
</gene>
<reference evidence="4 5" key="1">
    <citation type="submission" date="2019-03" db="EMBL/GenBank/DDBJ databases">
        <title>Genomic Encyclopedia of Type Strains, Phase IV (KMG-IV): sequencing the most valuable type-strain genomes for metagenomic binning, comparative biology and taxonomic classification.</title>
        <authorList>
            <person name="Goeker M."/>
        </authorList>
    </citation>
    <scope>NUCLEOTIDE SEQUENCE [LARGE SCALE GENOMIC DNA]</scope>
    <source>
        <strain evidence="4 5">DSM 15969</strain>
    </source>
</reference>
<protein>
    <submittedName>
        <fullName evidence="4">Bacterioferritin</fullName>
    </submittedName>
</protein>
<dbReference type="GO" id="GO:0005829">
    <property type="term" value="C:cytosol"/>
    <property type="evidence" value="ECO:0007669"/>
    <property type="project" value="TreeGrafter"/>
</dbReference>
<dbReference type="Proteomes" id="UP000295063">
    <property type="component" value="Unassembled WGS sequence"/>
</dbReference>
<sequence>MKEERSDHSHAKSPYSLAEPYPEVRVTCENARYAALLLQDYAGFSGELTAINQYIYHYISLQPSYPAIADAARHIAIVEMHHFEMLGKTIQLLGKAPVVHFPDCGAMHFWSSKYVYYGGTIYDKLACNIQHEADAIRNYRSRLRQINDPCIRPVLERIILDEEHHLRIYSQLREDL</sequence>
<dbReference type="SUPFAM" id="SSF47240">
    <property type="entry name" value="Ferritin-like"/>
    <property type="match status" value="1"/>
</dbReference>
<dbReference type="PANTHER" id="PTHR30295:SF0">
    <property type="entry name" value="BACTERIOFERRITIN"/>
    <property type="match status" value="1"/>
</dbReference>
<dbReference type="InterPro" id="IPR008331">
    <property type="entry name" value="Ferritin_DPS_dom"/>
</dbReference>